<organism evidence="1 2">
    <name type="scientific">Saccharomycopsis crataegensis</name>
    <dbReference type="NCBI Taxonomy" id="43959"/>
    <lineage>
        <taxon>Eukaryota</taxon>
        <taxon>Fungi</taxon>
        <taxon>Dikarya</taxon>
        <taxon>Ascomycota</taxon>
        <taxon>Saccharomycotina</taxon>
        <taxon>Saccharomycetes</taxon>
        <taxon>Saccharomycopsidaceae</taxon>
        <taxon>Saccharomycopsis</taxon>
    </lineage>
</organism>
<keyword evidence="2" id="KW-1185">Reference proteome</keyword>
<dbReference type="InterPro" id="IPR012471">
    <property type="entry name" value="DUF1690"/>
</dbReference>
<comment type="caution">
    <text evidence="1">The sequence shown here is derived from an EMBL/GenBank/DDBJ whole genome shotgun (WGS) entry which is preliminary data.</text>
</comment>
<gene>
    <name evidence="1" type="ORF">DASC09_002140</name>
</gene>
<accession>A0AAV5QDT9</accession>
<dbReference type="EMBL" id="BTFZ01000001">
    <property type="protein sequence ID" value="GMM32889.1"/>
    <property type="molecule type" value="Genomic_DNA"/>
</dbReference>
<sequence length="156" mass="17658">MGSSASKPEQTKVFTPATPVEFSQEFLNQLDNSEESNYARSQLSEKFIQKEVSKKLADLQKETNESLSKTLSSKLELTDSTPEISSSKLDAKIEELTQKLNTINSNKFFQDRISKEANTTVSSSREEVLKCLKDNSDKPLNCWDEVQKFRGLVKKL</sequence>
<dbReference type="AlphaFoldDB" id="A0AAV5QDT9"/>
<evidence type="ECO:0000313" key="1">
    <source>
        <dbReference type="EMBL" id="GMM32889.1"/>
    </source>
</evidence>
<dbReference type="Pfam" id="PF07956">
    <property type="entry name" value="DUF1690"/>
    <property type="match status" value="1"/>
</dbReference>
<dbReference type="GeneID" id="90070868"/>
<dbReference type="RefSeq" id="XP_064849889.1">
    <property type="nucleotide sequence ID" value="XM_064993817.1"/>
</dbReference>
<protein>
    <submittedName>
        <fullName evidence="1">Mic19 protein</fullName>
    </submittedName>
</protein>
<dbReference type="Proteomes" id="UP001360560">
    <property type="component" value="Unassembled WGS sequence"/>
</dbReference>
<proteinExistence type="predicted"/>
<reference evidence="1 2" key="1">
    <citation type="journal article" date="2023" name="Elife">
        <title>Identification of key yeast species and microbe-microbe interactions impacting larval growth of Drosophila in the wild.</title>
        <authorList>
            <person name="Mure A."/>
            <person name="Sugiura Y."/>
            <person name="Maeda R."/>
            <person name="Honda K."/>
            <person name="Sakurai N."/>
            <person name="Takahashi Y."/>
            <person name="Watada M."/>
            <person name="Katoh T."/>
            <person name="Gotoh A."/>
            <person name="Gotoh Y."/>
            <person name="Taniguchi I."/>
            <person name="Nakamura K."/>
            <person name="Hayashi T."/>
            <person name="Katayama T."/>
            <person name="Uemura T."/>
            <person name="Hattori Y."/>
        </authorList>
    </citation>
    <scope>NUCLEOTIDE SEQUENCE [LARGE SCALE GENOMIC DNA]</scope>
    <source>
        <strain evidence="1 2">SC-9</strain>
    </source>
</reference>
<evidence type="ECO:0000313" key="2">
    <source>
        <dbReference type="Proteomes" id="UP001360560"/>
    </source>
</evidence>
<name>A0AAV5QDT9_9ASCO</name>